<protein>
    <submittedName>
        <fullName evidence="6">LysR family transcriptional regulator</fullName>
    </submittedName>
</protein>
<gene>
    <name evidence="6" type="ORF">HUK68_00035</name>
</gene>
<dbReference type="Gene3D" id="3.40.190.290">
    <property type="match status" value="1"/>
</dbReference>
<dbReference type="GO" id="GO:0003677">
    <property type="term" value="F:DNA binding"/>
    <property type="evidence" value="ECO:0007669"/>
    <property type="project" value="UniProtKB-KW"/>
</dbReference>
<keyword evidence="7" id="KW-1185">Reference proteome</keyword>
<dbReference type="Pfam" id="PF00126">
    <property type="entry name" value="HTH_1"/>
    <property type="match status" value="1"/>
</dbReference>
<reference evidence="6 7" key="1">
    <citation type="submission" date="2020-06" db="EMBL/GenBank/DDBJ databases">
        <title>Acidovorax antarctica sp. nov., isolated from Corinth ice sheet soil, Antarctic Fields Peninsula.</title>
        <authorList>
            <person name="Xu Q."/>
            <person name="Peng F."/>
        </authorList>
    </citation>
    <scope>NUCLEOTIDE SEQUENCE [LARGE SCALE GENOMIC DNA]</scope>
    <source>
        <strain evidence="6 7">16-35-5</strain>
    </source>
</reference>
<dbReference type="AlphaFoldDB" id="A0A6N1WZ94"/>
<organism evidence="6 7">
    <name type="scientific">Comamonas antarctica</name>
    <dbReference type="NCBI Taxonomy" id="2743470"/>
    <lineage>
        <taxon>Bacteria</taxon>
        <taxon>Pseudomonadati</taxon>
        <taxon>Pseudomonadota</taxon>
        <taxon>Betaproteobacteria</taxon>
        <taxon>Burkholderiales</taxon>
        <taxon>Comamonadaceae</taxon>
        <taxon>Comamonas</taxon>
    </lineage>
</organism>
<dbReference type="InterPro" id="IPR000847">
    <property type="entry name" value="LysR_HTH_N"/>
</dbReference>
<evidence type="ECO:0000256" key="4">
    <source>
        <dbReference type="ARBA" id="ARBA00023163"/>
    </source>
</evidence>
<dbReference type="InterPro" id="IPR050950">
    <property type="entry name" value="HTH-type_LysR_regulators"/>
</dbReference>
<dbReference type="KEGG" id="aant:HUK68_00035"/>
<dbReference type="InterPro" id="IPR036388">
    <property type="entry name" value="WH-like_DNA-bd_sf"/>
</dbReference>
<feature type="domain" description="HTH lysR-type" evidence="5">
    <location>
        <begin position="17"/>
        <end position="74"/>
    </location>
</feature>
<dbReference type="Pfam" id="PF03466">
    <property type="entry name" value="LysR_substrate"/>
    <property type="match status" value="1"/>
</dbReference>
<dbReference type="EMBL" id="CP054840">
    <property type="protein sequence ID" value="QKV51403.1"/>
    <property type="molecule type" value="Genomic_DNA"/>
</dbReference>
<dbReference type="Gene3D" id="1.10.10.10">
    <property type="entry name" value="Winged helix-like DNA-binding domain superfamily/Winged helix DNA-binding domain"/>
    <property type="match status" value="1"/>
</dbReference>
<keyword evidence="3" id="KW-0238">DNA-binding</keyword>
<dbReference type="GO" id="GO:0003700">
    <property type="term" value="F:DNA-binding transcription factor activity"/>
    <property type="evidence" value="ECO:0007669"/>
    <property type="project" value="InterPro"/>
</dbReference>
<dbReference type="InterPro" id="IPR005119">
    <property type="entry name" value="LysR_subst-bd"/>
</dbReference>
<proteinExistence type="inferred from homology"/>
<name>A0A6N1WZ94_9BURK</name>
<dbReference type="PANTHER" id="PTHR30419">
    <property type="entry name" value="HTH-TYPE TRANSCRIPTIONAL REGULATOR YBHD"/>
    <property type="match status" value="1"/>
</dbReference>
<dbReference type="PROSITE" id="PS50931">
    <property type="entry name" value="HTH_LYSR"/>
    <property type="match status" value="1"/>
</dbReference>
<evidence type="ECO:0000256" key="2">
    <source>
        <dbReference type="ARBA" id="ARBA00023015"/>
    </source>
</evidence>
<dbReference type="Proteomes" id="UP000509579">
    <property type="component" value="Chromosome"/>
</dbReference>
<accession>A0A6N1WZ94</accession>
<dbReference type="PANTHER" id="PTHR30419:SF8">
    <property type="entry name" value="NITROGEN ASSIMILATION TRANSCRIPTIONAL ACTIVATOR-RELATED"/>
    <property type="match status" value="1"/>
</dbReference>
<keyword evidence="4" id="KW-0804">Transcription</keyword>
<dbReference type="SUPFAM" id="SSF46785">
    <property type="entry name" value="Winged helix' DNA-binding domain"/>
    <property type="match status" value="1"/>
</dbReference>
<dbReference type="RefSeq" id="WP_175502340.1">
    <property type="nucleotide sequence ID" value="NZ_CP054840.1"/>
</dbReference>
<evidence type="ECO:0000259" key="5">
    <source>
        <dbReference type="PROSITE" id="PS50931"/>
    </source>
</evidence>
<evidence type="ECO:0000256" key="3">
    <source>
        <dbReference type="ARBA" id="ARBA00023125"/>
    </source>
</evidence>
<sequence>MGSIDKRDNTPQLLNRLRMRQVALMLAIDERQTLRAAAVQLGLSQPAATKMLHELEDALSQPLFDRVGRQLQRNAAGNRVFEYFRAMHGSMEALNRELGELRQGSAGRLVVGSIMAASPGRLTRALLDLKQQLPLLAMEVAVDTSDRLLAQLQEGVLEVVVGRMAPASAAEYLFRPIDDESLAFIVRNDHPLLALPKVRFEHLQHYGWVLQPPGSPMRALLEQEFREHCTPLPRGLIETGSILTTINLVRSSDMLGVIPQTVGALNDAHGMLRIVPYNLRHKLESYGSLVRRDRPLSRSAELFLELLHRSGPDAQ</sequence>
<dbReference type="InterPro" id="IPR036390">
    <property type="entry name" value="WH_DNA-bd_sf"/>
</dbReference>
<comment type="similarity">
    <text evidence="1">Belongs to the LysR transcriptional regulatory family.</text>
</comment>
<dbReference type="GO" id="GO:0005829">
    <property type="term" value="C:cytosol"/>
    <property type="evidence" value="ECO:0007669"/>
    <property type="project" value="TreeGrafter"/>
</dbReference>
<keyword evidence="2" id="KW-0805">Transcription regulation</keyword>
<dbReference type="PRINTS" id="PR00039">
    <property type="entry name" value="HTHLYSR"/>
</dbReference>
<dbReference type="SUPFAM" id="SSF53850">
    <property type="entry name" value="Periplasmic binding protein-like II"/>
    <property type="match status" value="1"/>
</dbReference>
<evidence type="ECO:0000313" key="6">
    <source>
        <dbReference type="EMBL" id="QKV51403.1"/>
    </source>
</evidence>
<evidence type="ECO:0000313" key="7">
    <source>
        <dbReference type="Proteomes" id="UP000509579"/>
    </source>
</evidence>
<evidence type="ECO:0000256" key="1">
    <source>
        <dbReference type="ARBA" id="ARBA00009437"/>
    </source>
</evidence>